<evidence type="ECO:0000313" key="3">
    <source>
        <dbReference type="RefSeq" id="XP_014645347.1"/>
    </source>
</evidence>
<feature type="compositionally biased region" description="Low complexity" evidence="1">
    <location>
        <begin position="133"/>
        <end position="146"/>
    </location>
</feature>
<protein>
    <submittedName>
        <fullName evidence="3">Splicing factor 3A subunit 2-like</fullName>
    </submittedName>
</protein>
<dbReference type="GeneID" id="106802307"/>
<evidence type="ECO:0000256" key="1">
    <source>
        <dbReference type="SAM" id="MobiDB-lite"/>
    </source>
</evidence>
<accession>A0ABM1D0L6</accession>
<feature type="compositionally biased region" description="Low complexity" evidence="1">
    <location>
        <begin position="45"/>
        <end position="63"/>
    </location>
</feature>
<dbReference type="Proteomes" id="UP000694910">
    <property type="component" value="Unplaced"/>
</dbReference>
<gene>
    <name evidence="3" type="primary">LOC106802307</name>
</gene>
<organism evidence="2 3">
    <name type="scientific">Ceratotherium simum simum</name>
    <name type="common">Southern white rhinoceros</name>
    <dbReference type="NCBI Taxonomy" id="73337"/>
    <lineage>
        <taxon>Eukaryota</taxon>
        <taxon>Metazoa</taxon>
        <taxon>Chordata</taxon>
        <taxon>Craniata</taxon>
        <taxon>Vertebrata</taxon>
        <taxon>Euteleostomi</taxon>
        <taxon>Mammalia</taxon>
        <taxon>Eutheria</taxon>
        <taxon>Laurasiatheria</taxon>
        <taxon>Perissodactyla</taxon>
        <taxon>Rhinocerotidae</taxon>
        <taxon>Ceratotherium</taxon>
    </lineage>
</organism>
<evidence type="ECO:0000313" key="2">
    <source>
        <dbReference type="Proteomes" id="UP000694910"/>
    </source>
</evidence>
<keyword evidence="2" id="KW-1185">Reference proteome</keyword>
<feature type="region of interest" description="Disordered" evidence="1">
    <location>
        <begin position="22"/>
        <end position="179"/>
    </location>
</feature>
<sequence length="179" mass="18773">MSQKPIYNIERNQITYQLSQMALERRGRPKAKTTSEQGDTLTWVPGRPSARAAGALGALSSPGRRPRPPPALPAGGQRPSPPGAPGERARARGTVPGGGSGPGVAESEPPSTLAQVARRGLRTERVNNLPGHLPTSALSPELASSAPPRPAVEPEEPLRHPPQPGAQGFCFGRDENNDP</sequence>
<reference evidence="3" key="1">
    <citation type="submission" date="2025-08" db="UniProtKB">
        <authorList>
            <consortium name="RefSeq"/>
        </authorList>
    </citation>
    <scope>IDENTIFICATION</scope>
</reference>
<proteinExistence type="predicted"/>
<dbReference type="RefSeq" id="XP_014645347.1">
    <property type="nucleotide sequence ID" value="XM_014789861.1"/>
</dbReference>
<name>A0ABM1D0L6_CERSS</name>